<feature type="non-terminal residue" evidence="9">
    <location>
        <position position="368"/>
    </location>
</feature>
<dbReference type="Gene3D" id="1.50.10.20">
    <property type="match status" value="1"/>
</dbReference>
<evidence type="ECO:0000256" key="5">
    <source>
        <dbReference type="ARBA" id="ARBA00022723"/>
    </source>
</evidence>
<dbReference type="PANTHER" id="PTHR11774:SF4">
    <property type="entry name" value="GERANYLGERANYL TRANSFERASE TYPE-1 SUBUNIT BETA"/>
    <property type="match status" value="1"/>
</dbReference>
<dbReference type="InterPro" id="IPR008930">
    <property type="entry name" value="Terpenoid_cyclase/PrenylTrfase"/>
</dbReference>
<keyword evidence="7" id="KW-0862">Zinc</keyword>
<dbReference type="InterPro" id="IPR045089">
    <property type="entry name" value="PGGT1B-like"/>
</dbReference>
<dbReference type="PANTHER" id="PTHR11774">
    <property type="entry name" value="GERANYLGERANYL TRANSFERASE TYPE BETA SUBUNIT"/>
    <property type="match status" value="1"/>
</dbReference>
<dbReference type="Proteomes" id="UP001222325">
    <property type="component" value="Unassembled WGS sequence"/>
</dbReference>
<keyword evidence="3" id="KW-0637">Prenyltransferase</keyword>
<dbReference type="Pfam" id="PF00432">
    <property type="entry name" value="Prenyltrans"/>
    <property type="match status" value="1"/>
</dbReference>
<keyword evidence="5" id="KW-0479">Metal-binding</keyword>
<dbReference type="GO" id="GO:0004662">
    <property type="term" value="F:CAAX-protein geranylgeranyltransferase activity"/>
    <property type="evidence" value="ECO:0007669"/>
    <property type="project" value="TreeGrafter"/>
</dbReference>
<dbReference type="GO" id="GO:0046872">
    <property type="term" value="F:metal ion binding"/>
    <property type="evidence" value="ECO:0007669"/>
    <property type="project" value="UniProtKB-KW"/>
</dbReference>
<name>A0AAD6TPZ2_9AGAR</name>
<dbReference type="SUPFAM" id="SSF48239">
    <property type="entry name" value="Terpenoid cyclases/Protein prenyltransferases"/>
    <property type="match status" value="1"/>
</dbReference>
<dbReference type="InterPro" id="IPR001330">
    <property type="entry name" value="Prenyltrans"/>
</dbReference>
<evidence type="ECO:0000313" key="10">
    <source>
        <dbReference type="Proteomes" id="UP001222325"/>
    </source>
</evidence>
<comment type="caution">
    <text evidence="9">The sequence shown here is derived from an EMBL/GenBank/DDBJ whole genome shotgun (WGS) entry which is preliminary data.</text>
</comment>
<evidence type="ECO:0000313" key="9">
    <source>
        <dbReference type="EMBL" id="KAJ7068993.1"/>
    </source>
</evidence>
<evidence type="ECO:0000256" key="1">
    <source>
        <dbReference type="ARBA" id="ARBA00001947"/>
    </source>
</evidence>
<evidence type="ECO:0000256" key="3">
    <source>
        <dbReference type="ARBA" id="ARBA00022602"/>
    </source>
</evidence>
<reference evidence="9" key="1">
    <citation type="submission" date="2023-03" db="EMBL/GenBank/DDBJ databases">
        <title>Massive genome expansion in bonnet fungi (Mycena s.s.) driven by repeated elements and novel gene families across ecological guilds.</title>
        <authorList>
            <consortium name="Lawrence Berkeley National Laboratory"/>
            <person name="Harder C.B."/>
            <person name="Miyauchi S."/>
            <person name="Viragh M."/>
            <person name="Kuo A."/>
            <person name="Thoen E."/>
            <person name="Andreopoulos B."/>
            <person name="Lu D."/>
            <person name="Skrede I."/>
            <person name="Drula E."/>
            <person name="Henrissat B."/>
            <person name="Morin E."/>
            <person name="Kohler A."/>
            <person name="Barry K."/>
            <person name="LaButti K."/>
            <person name="Morin E."/>
            <person name="Salamov A."/>
            <person name="Lipzen A."/>
            <person name="Mereny Z."/>
            <person name="Hegedus B."/>
            <person name="Baldrian P."/>
            <person name="Stursova M."/>
            <person name="Weitz H."/>
            <person name="Taylor A."/>
            <person name="Grigoriev I.V."/>
            <person name="Nagy L.G."/>
            <person name="Martin F."/>
            <person name="Kauserud H."/>
        </authorList>
    </citation>
    <scope>NUCLEOTIDE SEQUENCE</scope>
    <source>
        <strain evidence="9">CBHHK173m</strain>
    </source>
</reference>
<gene>
    <name evidence="9" type="ORF">B0H15DRAFT_970352</name>
</gene>
<evidence type="ECO:0000259" key="8">
    <source>
        <dbReference type="Pfam" id="PF00432"/>
    </source>
</evidence>
<evidence type="ECO:0000256" key="2">
    <source>
        <dbReference type="ARBA" id="ARBA00010497"/>
    </source>
</evidence>
<keyword evidence="4" id="KW-0808">Transferase</keyword>
<comment type="similarity">
    <text evidence="2">Belongs to the protein prenyltransferase subunit beta family.</text>
</comment>
<sequence>MNHNDPLPTLSRAGHVAHVKHALASLPGSQVSLDAARMMIVFYCIGSLDLLGVLQDETNETERTSWRRWIWEQYAAGRYGTGFKPGPFMATSVRACASSILACDQDNDNPHLIMTYTALMSLSILRDDFSRLNRPGLLTFVRACQNPNGSFSSMPNNMGDSDLRNLYCAFCVCSLLGDWSSINVERAIAFVDSCRTYEGGYGQLPSCEAHGGTTYLALAALRLAPPGPRPRLTPAERAHSEHWLVHNQDPSGGFRGRTGKAPDTCYCFWGGAALQASSILGAEDKLNAYALAQFIAACQFPFGGIAKAPGVGPDPYHTYLGLAAAAMYTPRLEPSARRYGEWDFAPFDPLLNARVDAVRWARDHVPAR</sequence>
<evidence type="ECO:0000256" key="4">
    <source>
        <dbReference type="ARBA" id="ARBA00022679"/>
    </source>
</evidence>
<evidence type="ECO:0000256" key="6">
    <source>
        <dbReference type="ARBA" id="ARBA00022737"/>
    </source>
</evidence>
<keyword evidence="10" id="KW-1185">Reference proteome</keyword>
<evidence type="ECO:0000256" key="7">
    <source>
        <dbReference type="ARBA" id="ARBA00022833"/>
    </source>
</evidence>
<proteinExistence type="inferred from homology"/>
<accession>A0AAD6TPZ2</accession>
<protein>
    <submittedName>
        <fullName evidence="9">Terpenoid cyclases/protein prenyltransferase alpha-alpha toroid</fullName>
    </submittedName>
</protein>
<dbReference type="EMBL" id="JARJCN010000141">
    <property type="protein sequence ID" value="KAJ7068993.1"/>
    <property type="molecule type" value="Genomic_DNA"/>
</dbReference>
<comment type="cofactor">
    <cofactor evidence="1">
        <name>Zn(2+)</name>
        <dbReference type="ChEBI" id="CHEBI:29105"/>
    </cofactor>
</comment>
<keyword evidence="6" id="KW-0677">Repeat</keyword>
<organism evidence="9 10">
    <name type="scientific">Mycena belliarum</name>
    <dbReference type="NCBI Taxonomy" id="1033014"/>
    <lineage>
        <taxon>Eukaryota</taxon>
        <taxon>Fungi</taxon>
        <taxon>Dikarya</taxon>
        <taxon>Basidiomycota</taxon>
        <taxon>Agaricomycotina</taxon>
        <taxon>Agaricomycetes</taxon>
        <taxon>Agaricomycetidae</taxon>
        <taxon>Agaricales</taxon>
        <taxon>Marasmiineae</taxon>
        <taxon>Mycenaceae</taxon>
        <taxon>Mycena</taxon>
    </lineage>
</organism>
<feature type="domain" description="Prenyltransferase alpha-alpha toroid" evidence="8">
    <location>
        <begin position="10"/>
        <end position="352"/>
    </location>
</feature>
<dbReference type="GO" id="GO:0005953">
    <property type="term" value="C:CAAX-protein geranylgeranyltransferase complex"/>
    <property type="evidence" value="ECO:0007669"/>
    <property type="project" value="TreeGrafter"/>
</dbReference>
<dbReference type="AlphaFoldDB" id="A0AAD6TPZ2"/>